<sequence>MKNSVLTKHLILDKLRCFVSETKATASVEAAIIFPAVFWAYAAMFTYFEAFRAQAVAEKSAYAISDMISRETQPITPTYMTNARNIYKDLSGLSPGETALRVTLLRWDGSNNVFKVDWSKRRGDIPRLRTRDVTEYNTMLPTLINNERIILVETASDYDPAFSVGLEPRVIETFVFTRPRYAPQIVWDQDG</sequence>
<dbReference type="STRING" id="696762.PFRI_26470"/>
<gene>
    <name evidence="1" type="ORF">PFRI_26470</name>
</gene>
<reference evidence="1 2" key="1">
    <citation type="submission" date="2016-10" db="EMBL/GenBank/DDBJ databases">
        <title>Genome sequence of Planktotalea frisia SH6-1.</title>
        <authorList>
            <person name="Poehlein A."/>
            <person name="Bakenhus I."/>
            <person name="Voget S."/>
            <person name="Brinkhoff T."/>
            <person name="Simon M."/>
        </authorList>
    </citation>
    <scope>NUCLEOTIDE SEQUENCE [LARGE SCALE GENOMIC DNA]</scope>
    <source>
        <strain evidence="1 2">SH6-1</strain>
    </source>
</reference>
<evidence type="ECO:0000313" key="2">
    <source>
        <dbReference type="Proteomes" id="UP000184514"/>
    </source>
</evidence>
<dbReference type="AlphaFoldDB" id="A0A1L9NV50"/>
<keyword evidence="2" id="KW-1185">Reference proteome</keyword>
<evidence type="ECO:0000313" key="1">
    <source>
        <dbReference type="EMBL" id="OJI93129.1"/>
    </source>
</evidence>
<accession>A0A1L9NV50</accession>
<organism evidence="1 2">
    <name type="scientific">Planktotalea frisia</name>
    <dbReference type="NCBI Taxonomy" id="696762"/>
    <lineage>
        <taxon>Bacteria</taxon>
        <taxon>Pseudomonadati</taxon>
        <taxon>Pseudomonadota</taxon>
        <taxon>Alphaproteobacteria</taxon>
        <taxon>Rhodobacterales</taxon>
        <taxon>Paracoccaceae</taxon>
        <taxon>Planktotalea</taxon>
    </lineage>
</organism>
<comment type="caution">
    <text evidence="1">The sequence shown here is derived from an EMBL/GenBank/DDBJ whole genome shotgun (WGS) entry which is preliminary data.</text>
</comment>
<protein>
    <recommendedName>
        <fullName evidence="3">TadE-like protein</fullName>
    </recommendedName>
</protein>
<dbReference type="EMBL" id="MLCB01000155">
    <property type="protein sequence ID" value="OJI93129.1"/>
    <property type="molecule type" value="Genomic_DNA"/>
</dbReference>
<dbReference type="OrthoDB" id="7876207at2"/>
<evidence type="ECO:0008006" key="3">
    <source>
        <dbReference type="Google" id="ProtNLM"/>
    </source>
</evidence>
<name>A0A1L9NV50_9RHOB</name>
<dbReference type="Proteomes" id="UP000184514">
    <property type="component" value="Unassembled WGS sequence"/>
</dbReference>
<proteinExistence type="predicted"/>
<dbReference type="RefSeq" id="WP_084649689.1">
    <property type="nucleotide sequence ID" value="NZ_MLCB01000155.1"/>
</dbReference>